<evidence type="ECO:0000256" key="1">
    <source>
        <dbReference type="ARBA" id="ARBA00022490"/>
    </source>
</evidence>
<dbReference type="HAMAP" id="MF_00651">
    <property type="entry name" value="Nuclease_YqgF"/>
    <property type="match status" value="1"/>
</dbReference>
<keyword evidence="3 5" id="KW-0540">Nuclease</keyword>
<comment type="caution">
    <text evidence="7">The sequence shown here is derived from an EMBL/GenBank/DDBJ whole genome shotgun (WGS) entry which is preliminary data.</text>
</comment>
<keyword evidence="2 5" id="KW-0690">Ribosome biogenesis</keyword>
<dbReference type="RefSeq" id="WP_006293047.1">
    <property type="nucleotide sequence ID" value="NZ_GG770225.1"/>
</dbReference>
<dbReference type="GO" id="GO:0000967">
    <property type="term" value="P:rRNA 5'-end processing"/>
    <property type="evidence" value="ECO:0007669"/>
    <property type="project" value="UniProtKB-UniRule"/>
</dbReference>
<dbReference type="EMBL" id="ADCX01000003">
    <property type="protein sequence ID" value="EFG27048.1"/>
    <property type="molecule type" value="Genomic_DNA"/>
</dbReference>
<dbReference type="Proteomes" id="UP000005777">
    <property type="component" value="Unassembled WGS sequence"/>
</dbReference>
<dbReference type="InterPro" id="IPR037027">
    <property type="entry name" value="YqgF/RNaseH-like_dom_sf"/>
</dbReference>
<keyword evidence="1 5" id="KW-0963">Cytoplasm</keyword>
<evidence type="ECO:0000256" key="2">
    <source>
        <dbReference type="ARBA" id="ARBA00022517"/>
    </source>
</evidence>
<evidence type="ECO:0000259" key="6">
    <source>
        <dbReference type="SMART" id="SM00732"/>
    </source>
</evidence>
<dbReference type="InterPro" id="IPR006641">
    <property type="entry name" value="YqgF/RNaseH-like_dom"/>
</dbReference>
<dbReference type="eggNOG" id="COG0816">
    <property type="taxonomic scope" value="Bacteria"/>
</dbReference>
<gene>
    <name evidence="7" type="ORF">HMPREF9020_00680</name>
</gene>
<dbReference type="GO" id="GO:0004518">
    <property type="term" value="F:nuclease activity"/>
    <property type="evidence" value="ECO:0007669"/>
    <property type="project" value="UniProtKB-KW"/>
</dbReference>
<sequence length="166" mass="18138">MTKKSVWLGLDLGNARIGLALSDPELTFAHPEGVIQAGGDYFYAIDQIVDVIEDREVSHIVLGYPLNLDGAEGKSAKKVRRFAQALSRRLEEAGIDSQIELTDERMTTVSAHDLLLQAGMSSRQHRAVVDTQSAVVILQSALDSHKNKVAAQEMISDNLPDNQEDA</sequence>
<dbReference type="NCBIfam" id="TIGR00250">
    <property type="entry name" value="RNAse_H_YqgF"/>
    <property type="match status" value="1"/>
</dbReference>
<dbReference type="InterPro" id="IPR005227">
    <property type="entry name" value="YqgF"/>
</dbReference>
<dbReference type="AlphaFoldDB" id="W5IJL6"/>
<dbReference type="EC" id="3.1.-.-" evidence="5"/>
<evidence type="ECO:0000313" key="8">
    <source>
        <dbReference type="Proteomes" id="UP000005777"/>
    </source>
</evidence>
<dbReference type="GO" id="GO:0005829">
    <property type="term" value="C:cytosol"/>
    <property type="evidence" value="ECO:0007669"/>
    <property type="project" value="TreeGrafter"/>
</dbReference>
<dbReference type="Gene3D" id="3.30.420.140">
    <property type="entry name" value="YqgF/RNase H-like domain"/>
    <property type="match status" value="1"/>
</dbReference>
<evidence type="ECO:0000256" key="3">
    <source>
        <dbReference type="ARBA" id="ARBA00022722"/>
    </source>
</evidence>
<evidence type="ECO:0000313" key="7">
    <source>
        <dbReference type="EMBL" id="EFG27048.1"/>
    </source>
</evidence>
<name>W5IJL6_SCAIO</name>
<comment type="subcellular location">
    <subcellularLocation>
        <location evidence="5">Cytoplasm</location>
    </subcellularLocation>
</comment>
<keyword evidence="8" id="KW-1185">Reference proteome</keyword>
<dbReference type="InterPro" id="IPR012337">
    <property type="entry name" value="RNaseH-like_sf"/>
</dbReference>
<dbReference type="GO" id="GO:0016788">
    <property type="term" value="F:hydrolase activity, acting on ester bonds"/>
    <property type="evidence" value="ECO:0007669"/>
    <property type="project" value="UniProtKB-UniRule"/>
</dbReference>
<dbReference type="PANTHER" id="PTHR33317:SF4">
    <property type="entry name" value="POLYNUCLEOTIDYL TRANSFERASE, RIBONUCLEASE H-LIKE SUPERFAMILY PROTEIN"/>
    <property type="match status" value="1"/>
</dbReference>
<dbReference type="HOGENOM" id="CLU_098240_0_0_11"/>
<evidence type="ECO:0000256" key="4">
    <source>
        <dbReference type="ARBA" id="ARBA00022801"/>
    </source>
</evidence>
<dbReference type="PANTHER" id="PTHR33317">
    <property type="entry name" value="POLYNUCLEOTIDYL TRANSFERASE, RIBONUCLEASE H-LIKE SUPERFAMILY PROTEIN"/>
    <property type="match status" value="1"/>
</dbReference>
<dbReference type="CDD" id="cd16964">
    <property type="entry name" value="YqgF"/>
    <property type="match status" value="1"/>
</dbReference>
<reference evidence="7 8" key="1">
    <citation type="submission" date="2012-01" db="EMBL/GenBank/DDBJ databases">
        <title>The Genome Sequence of Scardovia inopinata F0304.</title>
        <authorList>
            <consortium name="The Broad Institute Genome Sequencing Platform"/>
            <person name="Earl A."/>
            <person name="Ward D."/>
            <person name="Feldgarden M."/>
            <person name="Gevers D."/>
            <person name="Izard J."/>
            <person name="Baranova O.V."/>
            <person name="Blanton J.M."/>
            <person name="Tanner A.C."/>
            <person name="Dewhirst F.E."/>
            <person name="Young S.K."/>
            <person name="Zeng Q."/>
            <person name="Gargeya S."/>
            <person name="Fitzgerald M."/>
            <person name="Haas B."/>
            <person name="Abouelleil A."/>
            <person name="Alvarado L."/>
            <person name="Arachchi H.M."/>
            <person name="Berlin A."/>
            <person name="Chapman S.B."/>
            <person name="Gearin G."/>
            <person name="Goldberg J."/>
            <person name="Griggs A."/>
            <person name="Gujja S."/>
            <person name="Hansen M."/>
            <person name="Heiman D."/>
            <person name="Howarth C."/>
            <person name="Larimer J."/>
            <person name="Lui A."/>
            <person name="MacDonald P.J."/>
            <person name="McCowen C."/>
            <person name="Montmayeur A."/>
            <person name="Murphy C."/>
            <person name="Neiman D."/>
            <person name="Pearson M."/>
            <person name="Priest M."/>
            <person name="Roberts A."/>
            <person name="Saif S."/>
            <person name="Shea T."/>
            <person name="Sisk P."/>
            <person name="Stolte C."/>
            <person name="Sykes S."/>
            <person name="Wortman J."/>
            <person name="Nusbaum C."/>
            <person name="Birren B."/>
        </authorList>
    </citation>
    <scope>NUCLEOTIDE SEQUENCE [LARGE SCALE GENOMIC DNA]</scope>
    <source>
        <strain evidence="7 8">F0304</strain>
    </source>
</reference>
<dbReference type="SUPFAM" id="SSF53098">
    <property type="entry name" value="Ribonuclease H-like"/>
    <property type="match status" value="1"/>
</dbReference>
<proteinExistence type="inferred from homology"/>
<accession>W5IJL6</accession>
<protein>
    <recommendedName>
        <fullName evidence="5">Putative pre-16S rRNA nuclease</fullName>
        <ecNumber evidence="5">3.1.-.-</ecNumber>
    </recommendedName>
</protein>
<comment type="function">
    <text evidence="5">Could be a nuclease involved in processing of the 5'-end of pre-16S rRNA.</text>
</comment>
<organism evidence="7 8">
    <name type="scientific">Scardovia inopinata F0304</name>
    <dbReference type="NCBI Taxonomy" id="641146"/>
    <lineage>
        <taxon>Bacteria</taxon>
        <taxon>Bacillati</taxon>
        <taxon>Actinomycetota</taxon>
        <taxon>Actinomycetes</taxon>
        <taxon>Bifidobacteriales</taxon>
        <taxon>Bifidobacteriaceae</taxon>
        <taxon>Scardovia</taxon>
    </lineage>
</organism>
<keyword evidence="4 5" id="KW-0378">Hydrolase</keyword>
<dbReference type="SMART" id="SM00732">
    <property type="entry name" value="YqgFc"/>
    <property type="match status" value="1"/>
</dbReference>
<feature type="domain" description="YqgF/RNase H-like" evidence="6">
    <location>
        <begin position="5"/>
        <end position="111"/>
    </location>
</feature>
<comment type="similarity">
    <text evidence="5">Belongs to the YqgF HJR family.</text>
</comment>
<evidence type="ECO:0000256" key="5">
    <source>
        <dbReference type="HAMAP-Rule" id="MF_00651"/>
    </source>
</evidence>
<dbReference type="Pfam" id="PF03652">
    <property type="entry name" value="RuvX"/>
    <property type="match status" value="1"/>
</dbReference>